<sequence>MSAHPEERTMMLKLCNYQLKNFEVCDRKHRHSEFGSDLVSPEVVEGPSEEPSERLADELPEHHRPKKQID</sequence>
<evidence type="ECO:0000313" key="2">
    <source>
        <dbReference type="EMBL" id="GBH09824.1"/>
    </source>
</evidence>
<organism evidence="2 3">
    <name type="scientific">Pseudomonas syringae pv. actinidiae</name>
    <dbReference type="NCBI Taxonomy" id="103796"/>
    <lineage>
        <taxon>Bacteria</taxon>
        <taxon>Pseudomonadati</taxon>
        <taxon>Pseudomonadota</taxon>
        <taxon>Gammaproteobacteria</taxon>
        <taxon>Pseudomonadales</taxon>
        <taxon>Pseudomonadaceae</taxon>
        <taxon>Pseudomonas</taxon>
        <taxon>Pseudomonas syringae</taxon>
    </lineage>
</organism>
<feature type="compositionally biased region" description="Basic and acidic residues" evidence="1">
    <location>
        <begin position="51"/>
        <end position="70"/>
    </location>
</feature>
<gene>
    <name evidence="2" type="ORF">KPSA1_03228</name>
</gene>
<name>A0A2V0QAF0_PSESF</name>
<evidence type="ECO:0000256" key="1">
    <source>
        <dbReference type="SAM" id="MobiDB-lite"/>
    </source>
</evidence>
<reference evidence="2 3" key="1">
    <citation type="submission" date="2018-04" db="EMBL/GenBank/DDBJ databases">
        <title>Draft genome sequence of Pseudomonas syringae pv. actinidiae biovar 1 strains isolated from kiwifruit in Kagawa prefecture.</title>
        <authorList>
            <person name="Tabuchi M."/>
            <person name="Saito M."/>
            <person name="Fujiwara S."/>
            <person name="Sasa N."/>
            <person name="Akimitsu K."/>
            <person name="Gomi K."/>
            <person name="Konishi-Sugita S."/>
            <person name="Hamano K."/>
            <person name="Kataoka I."/>
        </authorList>
    </citation>
    <scope>NUCLEOTIDE SEQUENCE [LARGE SCALE GENOMIC DNA]</scope>
    <source>
        <strain evidence="2 3">MAFF212206</strain>
    </source>
</reference>
<proteinExistence type="predicted"/>
<accession>A0A2V0QAF0</accession>
<comment type="caution">
    <text evidence="2">The sequence shown here is derived from an EMBL/GenBank/DDBJ whole genome shotgun (WGS) entry which is preliminary data.</text>
</comment>
<evidence type="ECO:0000313" key="3">
    <source>
        <dbReference type="Proteomes" id="UP000247480"/>
    </source>
</evidence>
<dbReference type="AlphaFoldDB" id="A0A2V0QAF0"/>
<feature type="region of interest" description="Disordered" evidence="1">
    <location>
        <begin position="31"/>
        <end position="70"/>
    </location>
</feature>
<protein>
    <submittedName>
        <fullName evidence="2">Uncharacterized protein</fullName>
    </submittedName>
</protein>
<dbReference type="EMBL" id="BGJZ01000134">
    <property type="protein sequence ID" value="GBH09824.1"/>
    <property type="molecule type" value="Genomic_DNA"/>
</dbReference>
<dbReference type="Proteomes" id="UP000247480">
    <property type="component" value="Unassembled WGS sequence"/>
</dbReference>